<protein>
    <submittedName>
        <fullName evidence="2">Uncharacterized protein</fullName>
    </submittedName>
</protein>
<reference evidence="2 3" key="1">
    <citation type="submission" date="2010-12" db="EMBL/GenBank/DDBJ databases">
        <authorList>
            <person name="Muzny D."/>
            <person name="Qin X."/>
            <person name="Deng J."/>
            <person name="Jiang H."/>
            <person name="Liu Y."/>
            <person name="Qu J."/>
            <person name="Song X.-Z."/>
            <person name="Zhang L."/>
            <person name="Thornton R."/>
            <person name="Coyle M."/>
            <person name="Francisco L."/>
            <person name="Jackson L."/>
            <person name="Javaid M."/>
            <person name="Korchina V."/>
            <person name="Kovar C."/>
            <person name="Mata R."/>
            <person name="Mathew T."/>
            <person name="Ngo R."/>
            <person name="Nguyen L."/>
            <person name="Nguyen N."/>
            <person name="Okwuonu G."/>
            <person name="Ongeri F."/>
            <person name="Pham C."/>
            <person name="Simmons D."/>
            <person name="Wilczek-Boney K."/>
            <person name="Hale W."/>
            <person name="Jakkamsetti A."/>
            <person name="Pham P."/>
            <person name="Ruth R."/>
            <person name="San Lucas F."/>
            <person name="Warren J."/>
            <person name="Zhang J."/>
            <person name="Zhao Z."/>
            <person name="Zhou C."/>
            <person name="Zhu D."/>
            <person name="Lee S."/>
            <person name="Bess C."/>
            <person name="Blankenburg K."/>
            <person name="Forbes L."/>
            <person name="Fu Q."/>
            <person name="Gubbala S."/>
            <person name="Hirani K."/>
            <person name="Jayaseelan J.C."/>
            <person name="Lara F."/>
            <person name="Munidasa M."/>
            <person name="Palculict T."/>
            <person name="Patil S."/>
            <person name="Pu L.-L."/>
            <person name="Saada N."/>
            <person name="Tang L."/>
            <person name="Weissenberger G."/>
            <person name="Zhu Y."/>
            <person name="Hemphill L."/>
            <person name="Shang Y."/>
            <person name="Youmans B."/>
            <person name="Ayvaz T."/>
            <person name="Ross M."/>
            <person name="Santibanez J."/>
            <person name="Aqrawi P."/>
            <person name="Gross S."/>
            <person name="Joshi V."/>
            <person name="Fowler G."/>
            <person name="Nazareth L."/>
            <person name="Reid J."/>
            <person name="Worley K."/>
            <person name="Petrosino J."/>
            <person name="Highlander S."/>
            <person name="Gibbs R."/>
        </authorList>
    </citation>
    <scope>NUCLEOTIDE SEQUENCE [LARGE SCALE GENOMIC DNA]</scope>
    <source>
        <strain evidence="2 3">ATCC 51599</strain>
    </source>
</reference>
<evidence type="ECO:0000313" key="2">
    <source>
        <dbReference type="EMBL" id="EFV95600.1"/>
    </source>
</evidence>
<comment type="caution">
    <text evidence="2">The sequence shown here is derived from an EMBL/GenBank/DDBJ whole genome shotgun (WGS) entry which is preliminary data.</text>
</comment>
<gene>
    <name evidence="2" type="ORF">HMPREF0551_0508</name>
</gene>
<proteinExistence type="predicted"/>
<evidence type="ECO:0000256" key="1">
    <source>
        <dbReference type="SAM" id="Phobius"/>
    </source>
</evidence>
<name>E7RUZ6_9BURK</name>
<keyword evidence="1" id="KW-1133">Transmembrane helix</keyword>
<sequence>MKVTHRIIHLAACPSEIAARTRPGLQGLHCDMGTGDEPAHHVDIGRRRRLSQRGQASIEYLLIGLALCLVLFHGEPSAMKKILVAIQQNYSHFSYAMSLP</sequence>
<dbReference type="Proteomes" id="UP000011021">
    <property type="component" value="Unassembled WGS sequence"/>
</dbReference>
<dbReference type="AlphaFoldDB" id="E7RUZ6"/>
<keyword evidence="1" id="KW-0472">Membrane</keyword>
<evidence type="ECO:0000313" key="3">
    <source>
        <dbReference type="Proteomes" id="UP000011021"/>
    </source>
</evidence>
<feature type="transmembrane region" description="Helical" evidence="1">
    <location>
        <begin position="56"/>
        <end position="74"/>
    </location>
</feature>
<keyword evidence="1" id="KW-0812">Transmembrane</keyword>
<dbReference type="EMBL" id="AEQP01000002">
    <property type="protein sequence ID" value="EFV95600.1"/>
    <property type="molecule type" value="Genomic_DNA"/>
</dbReference>
<dbReference type="STRING" id="887898.HMPREF0551_0508"/>
<dbReference type="RefSeq" id="WP_005672519.1">
    <property type="nucleotide sequence ID" value="NZ_CP146288.1"/>
</dbReference>
<keyword evidence="3" id="KW-1185">Reference proteome</keyword>
<dbReference type="HOGENOM" id="CLU_2302357_0_0_4"/>
<organism evidence="2 3">
    <name type="scientific">Lautropia mirabilis ATCC 51599</name>
    <dbReference type="NCBI Taxonomy" id="887898"/>
    <lineage>
        <taxon>Bacteria</taxon>
        <taxon>Pseudomonadati</taxon>
        <taxon>Pseudomonadota</taxon>
        <taxon>Betaproteobacteria</taxon>
        <taxon>Burkholderiales</taxon>
        <taxon>Burkholderiaceae</taxon>
        <taxon>Lautropia</taxon>
    </lineage>
</organism>
<accession>E7RUZ6</accession>